<dbReference type="GO" id="GO:0009052">
    <property type="term" value="P:pentose-phosphate shunt, non-oxidative branch"/>
    <property type="evidence" value="ECO:0007669"/>
    <property type="project" value="UniProtKB-ARBA"/>
</dbReference>
<protein>
    <recommendedName>
        <fullName evidence="5 11">Transketolase</fullName>
        <ecNumber evidence="5 11">2.2.1.1</ecNumber>
    </recommendedName>
</protein>
<feature type="binding site" evidence="15">
    <location>
        <position position="188"/>
    </location>
    <ligand>
        <name>Mg(2+)</name>
        <dbReference type="ChEBI" id="CHEBI:18420"/>
    </ligand>
</feature>
<dbReference type="InterPro" id="IPR005475">
    <property type="entry name" value="Transketolase-like_Pyr-bd"/>
</dbReference>
<dbReference type="FunFam" id="3.40.50.920:FF:000003">
    <property type="entry name" value="Transketolase"/>
    <property type="match status" value="1"/>
</dbReference>
<accession>A0A0K1Q8A5</accession>
<feature type="binding site" evidence="14">
    <location>
        <position position="72"/>
    </location>
    <ligand>
        <name>thiamine diphosphate</name>
        <dbReference type="ChEBI" id="CHEBI:58937"/>
    </ligand>
</feature>
<evidence type="ECO:0000256" key="7">
    <source>
        <dbReference type="ARBA" id="ARBA00022723"/>
    </source>
</evidence>
<feature type="binding site" evidence="13">
    <location>
        <position position="473"/>
    </location>
    <ligand>
        <name>substrate</name>
    </ligand>
</feature>
<dbReference type="Proteomes" id="UP000064967">
    <property type="component" value="Chromosome"/>
</dbReference>
<feature type="binding site" evidence="13">
    <location>
        <position position="32"/>
    </location>
    <ligand>
        <name>substrate</name>
    </ligand>
</feature>
<dbReference type="FunFam" id="3.40.50.970:FF:000004">
    <property type="entry name" value="Transketolase"/>
    <property type="match status" value="1"/>
</dbReference>
<comment type="catalytic activity">
    <reaction evidence="10">
        <text>D-sedoheptulose 7-phosphate + D-glyceraldehyde 3-phosphate = aldehydo-D-ribose 5-phosphate + D-xylulose 5-phosphate</text>
        <dbReference type="Rhea" id="RHEA:10508"/>
        <dbReference type="ChEBI" id="CHEBI:57483"/>
        <dbReference type="ChEBI" id="CHEBI:57737"/>
        <dbReference type="ChEBI" id="CHEBI:58273"/>
        <dbReference type="ChEBI" id="CHEBI:59776"/>
        <dbReference type="EC" id="2.2.1.1"/>
    </reaction>
</comment>
<comment type="subunit">
    <text evidence="4">Homodimer.</text>
</comment>
<feature type="binding site" evidence="13">
    <location>
        <position position="520"/>
    </location>
    <ligand>
        <name>substrate</name>
    </ligand>
</feature>
<feature type="binding site" evidence="15">
    <location>
        <position position="158"/>
    </location>
    <ligand>
        <name>Mg(2+)</name>
        <dbReference type="ChEBI" id="CHEBI:18420"/>
    </ligand>
</feature>
<dbReference type="CDD" id="cd02012">
    <property type="entry name" value="TPP_TK"/>
    <property type="match status" value="1"/>
</dbReference>
<evidence type="ECO:0000259" key="17">
    <source>
        <dbReference type="SMART" id="SM00861"/>
    </source>
</evidence>
<evidence type="ECO:0000256" key="2">
    <source>
        <dbReference type="ARBA" id="ARBA00001941"/>
    </source>
</evidence>
<evidence type="ECO:0000256" key="14">
    <source>
        <dbReference type="PIRSR" id="PIRSR605478-3"/>
    </source>
</evidence>
<feature type="site" description="Important for catalytic activity" evidence="16">
    <location>
        <position position="263"/>
    </location>
</feature>
<dbReference type="InterPro" id="IPR029061">
    <property type="entry name" value="THDP-binding"/>
</dbReference>
<feature type="binding site" evidence="14">
    <location>
        <position position="263"/>
    </location>
    <ligand>
        <name>thiamine diphosphate</name>
        <dbReference type="ChEBI" id="CHEBI:58937"/>
    </ligand>
</feature>
<feature type="binding site" evidence="13">
    <location>
        <position position="469"/>
    </location>
    <ligand>
        <name>substrate</name>
    </ligand>
</feature>
<evidence type="ECO:0000256" key="3">
    <source>
        <dbReference type="ARBA" id="ARBA00007131"/>
    </source>
</evidence>
<feature type="binding site" evidence="15">
    <location>
        <position position="190"/>
    </location>
    <ligand>
        <name>Mg(2+)</name>
        <dbReference type="ChEBI" id="CHEBI:18420"/>
    </ligand>
</feature>
<keyword evidence="9 14" id="KW-0786">Thiamine pyrophosphate</keyword>
<dbReference type="Pfam" id="PF22613">
    <property type="entry name" value="Transketolase_C_1"/>
    <property type="match status" value="1"/>
</dbReference>
<dbReference type="Pfam" id="PF02779">
    <property type="entry name" value="Transket_pyr"/>
    <property type="match status" value="1"/>
</dbReference>
<organism evidence="18 19">
    <name type="scientific">Labilithrix luteola</name>
    <dbReference type="NCBI Taxonomy" id="1391654"/>
    <lineage>
        <taxon>Bacteria</taxon>
        <taxon>Pseudomonadati</taxon>
        <taxon>Myxococcota</taxon>
        <taxon>Polyangia</taxon>
        <taxon>Polyangiales</taxon>
        <taxon>Labilitrichaceae</taxon>
        <taxon>Labilithrix</taxon>
    </lineage>
</organism>
<dbReference type="InterPro" id="IPR005474">
    <property type="entry name" value="Transketolase_N"/>
</dbReference>
<comment type="cofactor">
    <cofactor evidence="1">
        <name>Ca(2+)</name>
        <dbReference type="ChEBI" id="CHEBI:29108"/>
    </cofactor>
</comment>
<dbReference type="PANTHER" id="PTHR43522">
    <property type="entry name" value="TRANSKETOLASE"/>
    <property type="match status" value="1"/>
</dbReference>
<reference evidence="18 19" key="1">
    <citation type="submission" date="2015-08" db="EMBL/GenBank/DDBJ databases">
        <authorList>
            <person name="Babu N.S."/>
            <person name="Beckwith C.J."/>
            <person name="Beseler K.G."/>
            <person name="Brison A."/>
            <person name="Carone J.V."/>
            <person name="Caskin T.P."/>
            <person name="Diamond M."/>
            <person name="Durham M.E."/>
            <person name="Foxe J.M."/>
            <person name="Go M."/>
            <person name="Henderson B.A."/>
            <person name="Jones I.B."/>
            <person name="McGettigan J.A."/>
            <person name="Micheletti S.J."/>
            <person name="Nasrallah M.E."/>
            <person name="Ortiz D."/>
            <person name="Piller C.R."/>
            <person name="Privatt S.R."/>
            <person name="Schneider S.L."/>
            <person name="Sharp S."/>
            <person name="Smith T.C."/>
            <person name="Stanton J.D."/>
            <person name="Ullery H.E."/>
            <person name="Wilson R.J."/>
            <person name="Serrano M.G."/>
            <person name="Buck G."/>
            <person name="Lee V."/>
            <person name="Wang Y."/>
            <person name="Carvalho R."/>
            <person name="Voegtly L."/>
            <person name="Shi R."/>
            <person name="Duckworth R."/>
            <person name="Johnson A."/>
            <person name="Loviza R."/>
            <person name="Walstead R."/>
            <person name="Shah Z."/>
            <person name="Kiflezghi M."/>
            <person name="Wade K."/>
            <person name="Ball S.L."/>
            <person name="Bradley K.W."/>
            <person name="Asai D.J."/>
            <person name="Bowman C.A."/>
            <person name="Russell D.A."/>
            <person name="Pope W.H."/>
            <person name="Jacobs-Sera D."/>
            <person name="Hendrix R.W."/>
            <person name="Hatfull G.F."/>
        </authorList>
    </citation>
    <scope>NUCLEOTIDE SEQUENCE [LARGE SCALE GENOMIC DNA]</scope>
    <source>
        <strain evidence="18 19">DSM 27648</strain>
    </source>
</reference>
<feature type="binding site" evidence="14">
    <location>
        <position position="188"/>
    </location>
    <ligand>
        <name>thiamine diphosphate</name>
        <dbReference type="ChEBI" id="CHEBI:58937"/>
    </ligand>
</feature>
<feature type="binding site" evidence="14">
    <location>
        <begin position="120"/>
        <end position="122"/>
    </location>
    <ligand>
        <name>thiamine diphosphate</name>
        <dbReference type="ChEBI" id="CHEBI:58937"/>
    </ligand>
</feature>
<evidence type="ECO:0000256" key="15">
    <source>
        <dbReference type="PIRSR" id="PIRSR605478-4"/>
    </source>
</evidence>
<feature type="binding site" evidence="13">
    <location>
        <position position="384"/>
    </location>
    <ligand>
        <name>substrate</name>
    </ligand>
</feature>
<feature type="binding site" evidence="14">
    <location>
        <position position="159"/>
    </location>
    <ligand>
        <name>thiamine diphosphate</name>
        <dbReference type="ChEBI" id="CHEBI:58937"/>
    </ligand>
</feature>
<feature type="binding site" evidence="13">
    <location>
        <position position="357"/>
    </location>
    <ligand>
        <name>substrate</name>
    </ligand>
</feature>
<keyword evidence="8 15" id="KW-0460">Magnesium</keyword>
<keyword evidence="19" id="KW-1185">Reference proteome</keyword>
<feature type="binding site" evidence="13">
    <location>
        <position position="263"/>
    </location>
    <ligand>
        <name>substrate</name>
    </ligand>
</feature>
<dbReference type="NCBIfam" id="TIGR00232">
    <property type="entry name" value="tktlase_bact"/>
    <property type="match status" value="1"/>
</dbReference>
<dbReference type="OrthoDB" id="8732661at2"/>
<dbReference type="AlphaFoldDB" id="A0A0K1Q8A5"/>
<dbReference type="GO" id="GO:0046872">
    <property type="term" value="F:metal ion binding"/>
    <property type="evidence" value="ECO:0007669"/>
    <property type="project" value="UniProtKB-KW"/>
</dbReference>
<evidence type="ECO:0000313" key="18">
    <source>
        <dbReference type="EMBL" id="AKV01887.1"/>
    </source>
</evidence>
<dbReference type="STRING" id="1391654.AKJ09_08550"/>
<dbReference type="FunFam" id="3.40.50.970:FF:000003">
    <property type="entry name" value="Transketolase"/>
    <property type="match status" value="1"/>
</dbReference>
<dbReference type="RefSeq" id="WP_146652900.1">
    <property type="nucleotide sequence ID" value="NZ_CP012333.1"/>
</dbReference>
<dbReference type="SMART" id="SM00861">
    <property type="entry name" value="Transket_pyr"/>
    <property type="match status" value="1"/>
</dbReference>
<evidence type="ECO:0000256" key="16">
    <source>
        <dbReference type="PIRSR" id="PIRSR605478-5"/>
    </source>
</evidence>
<evidence type="ECO:0000256" key="4">
    <source>
        <dbReference type="ARBA" id="ARBA00011738"/>
    </source>
</evidence>
<sequence length="664" mass="71928">MAREYAPKQIELAVNTIKTLSIDGVEKANSGHPGTPMGLANISFEIFTRYLRYDPKDPTWIGRDRFVLSAGHASMLIYSMLHLAGYDLALSDLEQFRQWGSKTPGHPEHGHTVGVETTTGPLGQGVGNAAGFALAAKLKAARFGEPFDPIRVFTLCSDGDVMEGVSGEASSLAGHLGLSNLIVVYDDNKITIEGETDLAFSEDVGKRYEAYGWFVQRIDGHDHTQIKNALDRAVAEKDRPSFIVARTHIANGAPNAHDTAESHGSPLGKDEVVATKKNLGWDPAKTFYVPEEVYTLFKERAADNQADKKAWEEKLAAWRKSKPELSAELDRFEAKQVPADIYSQLLAAVPEKDDATRGLSNVLQQVVAEKVPSLIGGSADLAPSTKTLIKKSGSVNTKAFEGRNLHFGIREHGMGAICNALALDGGIIPYGATFLVFSDYMRGSIRLSALCQLQALWIFTHDSVFLGEDGPTHQPVEHYWALRVIPNLAFVRPADAVECAAAWTIALGRHKGPTVFALSRQKVPAIKRDANFDPQNVLKGAYVAQEAAGGTPDLVIIATGSEVQLAVGAKERLEKAGKKVRVVSAPCLEIFATQDEAYRSSVLPKGVRRVSIESGVTGPWAQWVGDDGLSIGIDHFGASAPDKVLAQKFGLTVDAVTDRIQKWL</sequence>
<dbReference type="InterPro" id="IPR033247">
    <property type="entry name" value="Transketolase_fam"/>
</dbReference>
<feature type="site" description="Important for catalytic activity" evidence="16">
    <location>
        <position position="32"/>
    </location>
</feature>
<feature type="domain" description="Transketolase-like pyrimidine-binding" evidence="17">
    <location>
        <begin position="354"/>
        <end position="525"/>
    </location>
</feature>
<feature type="active site" description="Proton donor" evidence="12">
    <location>
        <position position="411"/>
    </location>
</feature>
<dbReference type="InterPro" id="IPR005478">
    <property type="entry name" value="Transketolase_bac-like"/>
</dbReference>
<evidence type="ECO:0000256" key="13">
    <source>
        <dbReference type="PIRSR" id="PIRSR605478-2"/>
    </source>
</evidence>
<evidence type="ECO:0000256" key="11">
    <source>
        <dbReference type="NCBIfam" id="TIGR00232"/>
    </source>
</evidence>
<comment type="similarity">
    <text evidence="3">Belongs to the transketolase family.</text>
</comment>
<feature type="binding site" evidence="13">
    <location>
        <position position="461"/>
    </location>
    <ligand>
        <name>substrate</name>
    </ligand>
</feature>
<keyword evidence="7 15" id="KW-0479">Metal-binding</keyword>
<dbReference type="PANTHER" id="PTHR43522:SF2">
    <property type="entry name" value="TRANSKETOLASE 1-RELATED"/>
    <property type="match status" value="1"/>
</dbReference>
<evidence type="ECO:0000256" key="6">
    <source>
        <dbReference type="ARBA" id="ARBA00022679"/>
    </source>
</evidence>
<dbReference type="GO" id="GO:0005829">
    <property type="term" value="C:cytosol"/>
    <property type="evidence" value="ECO:0007669"/>
    <property type="project" value="TreeGrafter"/>
</dbReference>
<dbReference type="Gene3D" id="3.40.50.920">
    <property type="match status" value="1"/>
</dbReference>
<evidence type="ECO:0000256" key="10">
    <source>
        <dbReference type="ARBA" id="ARBA00049473"/>
    </source>
</evidence>
<evidence type="ECO:0000256" key="12">
    <source>
        <dbReference type="PIRSR" id="PIRSR605478-1"/>
    </source>
</evidence>
<dbReference type="EMBL" id="CP012333">
    <property type="protein sequence ID" value="AKV01887.1"/>
    <property type="molecule type" value="Genomic_DNA"/>
</dbReference>
<dbReference type="KEGG" id="llu:AKJ09_08550"/>
<comment type="cofactor">
    <cofactor evidence="2">
        <name>Co(2+)</name>
        <dbReference type="ChEBI" id="CHEBI:48828"/>
    </cofactor>
</comment>
<comment type="cofactor">
    <cofactor evidence="14">
        <name>thiamine diphosphate</name>
        <dbReference type="ChEBI" id="CHEBI:58937"/>
    </cofactor>
    <text evidence="14">Binds 1 thiamine pyrophosphate per subunit. During the reaction, the substrate forms a covalent intermediate with the cofactor.</text>
</comment>
<dbReference type="Gene3D" id="3.40.50.970">
    <property type="match status" value="2"/>
</dbReference>
<evidence type="ECO:0000256" key="9">
    <source>
        <dbReference type="ARBA" id="ARBA00023052"/>
    </source>
</evidence>
<name>A0A0K1Q8A5_9BACT</name>
<dbReference type="InterPro" id="IPR055152">
    <property type="entry name" value="Transketolase-like_C_2"/>
</dbReference>
<keyword evidence="6" id="KW-0808">Transferase</keyword>
<proteinExistence type="inferred from homology"/>
<dbReference type="InterPro" id="IPR009014">
    <property type="entry name" value="Transketo_C/PFOR_II"/>
</dbReference>
<dbReference type="PATRIC" id="fig|1391654.3.peg.8664"/>
<dbReference type="SUPFAM" id="SSF52922">
    <property type="entry name" value="TK C-terminal domain-like"/>
    <property type="match status" value="1"/>
</dbReference>
<evidence type="ECO:0000313" key="19">
    <source>
        <dbReference type="Proteomes" id="UP000064967"/>
    </source>
</evidence>
<gene>
    <name evidence="18" type="ORF">AKJ09_08550</name>
</gene>
<dbReference type="CDD" id="cd07033">
    <property type="entry name" value="TPP_PYR_DXS_TK_like"/>
    <property type="match status" value="1"/>
</dbReference>
<dbReference type="GO" id="GO:0004802">
    <property type="term" value="F:transketolase activity"/>
    <property type="evidence" value="ECO:0007669"/>
    <property type="project" value="UniProtKB-UniRule"/>
</dbReference>
<evidence type="ECO:0000256" key="1">
    <source>
        <dbReference type="ARBA" id="ARBA00001913"/>
    </source>
</evidence>
<dbReference type="EC" id="2.2.1.1" evidence="5 11"/>
<evidence type="ECO:0000256" key="8">
    <source>
        <dbReference type="ARBA" id="ARBA00022842"/>
    </source>
</evidence>
<dbReference type="SUPFAM" id="SSF52518">
    <property type="entry name" value="Thiamin diphosphate-binding fold (THDP-binding)"/>
    <property type="match status" value="2"/>
</dbReference>
<dbReference type="Pfam" id="PF00456">
    <property type="entry name" value="Transketolase_N"/>
    <property type="match status" value="1"/>
</dbReference>
<feature type="binding site" evidence="14">
    <location>
        <position position="437"/>
    </location>
    <ligand>
        <name>thiamine diphosphate</name>
        <dbReference type="ChEBI" id="CHEBI:58937"/>
    </ligand>
</feature>
<evidence type="ECO:0000256" key="5">
    <source>
        <dbReference type="ARBA" id="ARBA00013152"/>
    </source>
</evidence>
<comment type="cofactor">
    <cofactor evidence="15">
        <name>Mg(2+)</name>
        <dbReference type="ChEBI" id="CHEBI:18420"/>
    </cofactor>
    <text evidence="15">Binds 1 Mg(2+) ion per subunit. Can also utilize other divalent metal cations, such as Ca(2+), Mn(2+) and Co(2+).</text>
</comment>